<sequence length="186" mass="21809">MTTVSGGWRSVEVMEDVNVGKEAQPKPDEKRYQENQLLEFFNGDRIVFDFFFFIRFVFFIVASRPPTSPKEQGLDQDPQEEGVAIEAQKKASQWRPHLFFLFVRLQRRERQRGTKTNDSRDCLLVRSREYLLLQEDGDESFNAVEMSIQHQNDRLRRIEGQLLPVRTALRPRTSITYIMPSQASHA</sequence>
<reference evidence="1 2" key="1">
    <citation type="submission" date="2024-01" db="EMBL/GenBank/DDBJ databases">
        <title>Genome assemblies of Stephania.</title>
        <authorList>
            <person name="Yang L."/>
        </authorList>
    </citation>
    <scope>NUCLEOTIDE SEQUENCE [LARGE SCALE GENOMIC DNA]</scope>
    <source>
        <strain evidence="1">YNDBR</strain>
        <tissue evidence="1">Leaf</tissue>
    </source>
</reference>
<accession>A0AAP0KGP8</accession>
<dbReference type="EMBL" id="JBBNAF010000004">
    <property type="protein sequence ID" value="KAK9152232.1"/>
    <property type="molecule type" value="Genomic_DNA"/>
</dbReference>
<proteinExistence type="predicted"/>
<keyword evidence="2" id="KW-1185">Reference proteome</keyword>
<dbReference type="AlphaFoldDB" id="A0AAP0KGP8"/>
<comment type="caution">
    <text evidence="1">The sequence shown here is derived from an EMBL/GenBank/DDBJ whole genome shotgun (WGS) entry which is preliminary data.</text>
</comment>
<dbReference type="Proteomes" id="UP001420932">
    <property type="component" value="Unassembled WGS sequence"/>
</dbReference>
<evidence type="ECO:0000313" key="1">
    <source>
        <dbReference type="EMBL" id="KAK9152232.1"/>
    </source>
</evidence>
<gene>
    <name evidence="1" type="ORF">Syun_010541</name>
</gene>
<name>A0AAP0KGP8_9MAGN</name>
<protein>
    <submittedName>
        <fullName evidence="1">Uncharacterized protein</fullName>
    </submittedName>
</protein>
<organism evidence="1 2">
    <name type="scientific">Stephania yunnanensis</name>
    <dbReference type="NCBI Taxonomy" id="152371"/>
    <lineage>
        <taxon>Eukaryota</taxon>
        <taxon>Viridiplantae</taxon>
        <taxon>Streptophyta</taxon>
        <taxon>Embryophyta</taxon>
        <taxon>Tracheophyta</taxon>
        <taxon>Spermatophyta</taxon>
        <taxon>Magnoliopsida</taxon>
        <taxon>Ranunculales</taxon>
        <taxon>Menispermaceae</taxon>
        <taxon>Menispermoideae</taxon>
        <taxon>Cissampelideae</taxon>
        <taxon>Stephania</taxon>
    </lineage>
</organism>
<evidence type="ECO:0000313" key="2">
    <source>
        <dbReference type="Proteomes" id="UP001420932"/>
    </source>
</evidence>